<sequence>MPSCRPLSWRGVRVSVSVRALRFARIMLISLLCTGALALAGIAGAGAPAATARASAEGGASAPPVAGTEPSQTKPAAPQPRGSSAGNSERGTAQSPRSLLPTRLRRLLARLGGGGAALIVDERGVVVASLRARTRLVPASNVKLFTTAAALELFGPEQRWQTRVVTAAWPDTEGRVSGPLYLVGGGDPTLASGLGGPTAGTGGPTLAALARAVRDAGVRRVDGPIVADASRFDRLTGGPASAWRTSIWVGPLSALVVDRGLAPSGRNFVADPALATAQRFRRALSQLGVAVKGRETLGTAPADGRELAELASPPLSLIVRVTNRDSDNFFAEMLLKQLATRAATPGSTELGLRIERAVLQRLGVQPKLVDGSGLSRANRASPSEIVRLLRNALRRPWGPQWLRSLPLAGREGTLRRRFRSGPARGRCRAKTGTLTGVTALSGYCRARSGERYWFSLLANGTPTARARATEEAVVQALADS</sequence>
<dbReference type="STRING" id="29539.SAMN02745716_0930"/>
<evidence type="ECO:0000256" key="2">
    <source>
        <dbReference type="ARBA" id="ARBA00022801"/>
    </source>
</evidence>
<evidence type="ECO:0000256" key="3">
    <source>
        <dbReference type="SAM" id="MobiDB-lite"/>
    </source>
</evidence>
<dbReference type="Gene3D" id="3.50.80.20">
    <property type="entry name" value="D-Ala-D-Ala carboxypeptidase C, peptidase S13"/>
    <property type="match status" value="1"/>
</dbReference>
<dbReference type="GO" id="GO:0004185">
    <property type="term" value="F:serine-type carboxypeptidase activity"/>
    <property type="evidence" value="ECO:0007669"/>
    <property type="project" value="InterPro"/>
</dbReference>
<feature type="compositionally biased region" description="Polar residues" evidence="3">
    <location>
        <begin position="81"/>
        <end position="97"/>
    </location>
</feature>
<organism evidence="4 5">
    <name type="scientific">Thermoleophilum album</name>
    <dbReference type="NCBI Taxonomy" id="29539"/>
    <lineage>
        <taxon>Bacteria</taxon>
        <taxon>Bacillati</taxon>
        <taxon>Actinomycetota</taxon>
        <taxon>Thermoleophilia</taxon>
        <taxon>Thermoleophilales</taxon>
        <taxon>Thermoleophilaceae</taxon>
        <taxon>Thermoleophilum</taxon>
    </lineage>
</organism>
<dbReference type="SUPFAM" id="SSF56601">
    <property type="entry name" value="beta-lactamase/transpeptidase-like"/>
    <property type="match status" value="1"/>
</dbReference>
<protein>
    <submittedName>
        <fullName evidence="4">D-alanyl-D-alanine carboxypeptidase / D-alanyl-D-alanine-endopeptidase (Penicillin-binding protein 4)</fullName>
    </submittedName>
</protein>
<dbReference type="InterPro" id="IPR012338">
    <property type="entry name" value="Beta-lactam/transpept-like"/>
</dbReference>
<gene>
    <name evidence="4" type="ORF">SAMN02745716_0930</name>
</gene>
<comment type="similarity">
    <text evidence="1">Belongs to the peptidase S13 family.</text>
</comment>
<dbReference type="Pfam" id="PF02113">
    <property type="entry name" value="Peptidase_S13"/>
    <property type="match status" value="2"/>
</dbReference>
<keyword evidence="2" id="KW-0378">Hydrolase</keyword>
<keyword evidence="4" id="KW-0645">Protease</keyword>
<proteinExistence type="inferred from homology"/>
<feature type="region of interest" description="Disordered" evidence="3">
    <location>
        <begin position="57"/>
        <end position="99"/>
    </location>
</feature>
<evidence type="ECO:0000313" key="4">
    <source>
        <dbReference type="EMBL" id="SEH11937.1"/>
    </source>
</evidence>
<dbReference type="Gene3D" id="3.40.710.10">
    <property type="entry name" value="DD-peptidase/beta-lactamase superfamily"/>
    <property type="match status" value="1"/>
</dbReference>
<dbReference type="PANTHER" id="PTHR30023">
    <property type="entry name" value="D-ALANYL-D-ALANINE CARBOXYPEPTIDASE"/>
    <property type="match status" value="1"/>
</dbReference>
<dbReference type="NCBIfam" id="TIGR00666">
    <property type="entry name" value="PBP4"/>
    <property type="match status" value="1"/>
</dbReference>
<dbReference type="AlphaFoldDB" id="A0A1H6FM16"/>
<dbReference type="GO" id="GO:0006508">
    <property type="term" value="P:proteolysis"/>
    <property type="evidence" value="ECO:0007669"/>
    <property type="project" value="InterPro"/>
</dbReference>
<dbReference type="InterPro" id="IPR000667">
    <property type="entry name" value="Peptidase_S13"/>
</dbReference>
<dbReference type="GO" id="GO:0000270">
    <property type="term" value="P:peptidoglycan metabolic process"/>
    <property type="evidence" value="ECO:0007669"/>
    <property type="project" value="TreeGrafter"/>
</dbReference>
<feature type="compositionally biased region" description="Low complexity" evidence="3">
    <location>
        <begin position="57"/>
        <end position="67"/>
    </location>
</feature>
<keyword evidence="5" id="KW-1185">Reference proteome</keyword>
<dbReference type="EMBL" id="FNWJ01000001">
    <property type="protein sequence ID" value="SEH11937.1"/>
    <property type="molecule type" value="Genomic_DNA"/>
</dbReference>
<accession>A0A1H6FM16</accession>
<keyword evidence="4" id="KW-0121">Carboxypeptidase</keyword>
<reference evidence="5" key="1">
    <citation type="submission" date="2016-10" db="EMBL/GenBank/DDBJ databases">
        <authorList>
            <person name="Varghese N."/>
            <person name="Submissions S."/>
        </authorList>
    </citation>
    <scope>NUCLEOTIDE SEQUENCE [LARGE SCALE GENOMIC DNA]</scope>
    <source>
        <strain evidence="5">ATCC 35263</strain>
    </source>
</reference>
<evidence type="ECO:0000313" key="5">
    <source>
        <dbReference type="Proteomes" id="UP000222056"/>
    </source>
</evidence>
<name>A0A1H6FM16_THEAL</name>
<dbReference type="PANTHER" id="PTHR30023:SF0">
    <property type="entry name" value="PENICILLIN-SENSITIVE CARBOXYPEPTIDASE A"/>
    <property type="match status" value="1"/>
</dbReference>
<evidence type="ECO:0000256" key="1">
    <source>
        <dbReference type="ARBA" id="ARBA00006096"/>
    </source>
</evidence>
<dbReference type="Proteomes" id="UP000222056">
    <property type="component" value="Unassembled WGS sequence"/>
</dbReference>
<dbReference type="PRINTS" id="PR00922">
    <property type="entry name" value="DADACBPTASE3"/>
</dbReference>